<reference evidence="12" key="2">
    <citation type="submission" date="2020-06" db="EMBL/GenBank/DDBJ databases">
        <authorList>
            <person name="Ji K."/>
            <person name="Li J."/>
        </authorList>
    </citation>
    <scope>NUCLEOTIDE SEQUENCE</scope>
    <source>
        <strain evidence="12">JKM2019</strain>
        <tissue evidence="12">Whole body</tissue>
    </source>
</reference>
<dbReference type="GO" id="GO:0016020">
    <property type="term" value="C:membrane"/>
    <property type="evidence" value="ECO:0007669"/>
    <property type="project" value="UniProtKB-SubCell"/>
</dbReference>
<dbReference type="Proteomes" id="UP000790347">
    <property type="component" value="Unassembled WGS sequence"/>
</dbReference>
<comment type="caution">
    <text evidence="13">The sequence shown here is derived from an EMBL/GenBank/DDBJ whole genome shotgun (WGS) entry which is preliminary data.</text>
</comment>
<evidence type="ECO:0000256" key="2">
    <source>
        <dbReference type="ARBA" id="ARBA00008873"/>
    </source>
</evidence>
<feature type="region of interest" description="Disordered" evidence="8">
    <location>
        <begin position="329"/>
        <end position="353"/>
    </location>
</feature>
<feature type="compositionally biased region" description="Low complexity" evidence="8">
    <location>
        <begin position="445"/>
        <end position="470"/>
    </location>
</feature>
<dbReference type="Proteomes" id="UP000828236">
    <property type="component" value="Unassembled WGS sequence"/>
</dbReference>
<feature type="transmembrane region" description="Helical" evidence="9">
    <location>
        <begin position="77"/>
        <end position="96"/>
    </location>
</feature>
<dbReference type="Gene3D" id="1.20.1510.10">
    <property type="entry name" value="Cation efflux protein transmembrane domain"/>
    <property type="match status" value="1"/>
</dbReference>
<dbReference type="PANTHER" id="PTHR45820">
    <property type="entry name" value="FI23527P1"/>
    <property type="match status" value="1"/>
</dbReference>
<feature type="transmembrane region" description="Helical" evidence="9">
    <location>
        <begin position="37"/>
        <end position="56"/>
    </location>
</feature>
<feature type="transmembrane region" description="Helical" evidence="9">
    <location>
        <begin position="108"/>
        <end position="132"/>
    </location>
</feature>
<keyword evidence="3" id="KW-0813">Transport</keyword>
<feature type="region of interest" description="Disordered" evidence="8">
    <location>
        <begin position="434"/>
        <end position="480"/>
    </location>
</feature>
<evidence type="ECO:0000313" key="12">
    <source>
        <dbReference type="EMBL" id="KAH7641036.1"/>
    </source>
</evidence>
<evidence type="ECO:0000259" key="11">
    <source>
        <dbReference type="Pfam" id="PF16916"/>
    </source>
</evidence>
<evidence type="ECO:0000259" key="10">
    <source>
        <dbReference type="Pfam" id="PF01545"/>
    </source>
</evidence>
<reference evidence="12" key="3">
    <citation type="journal article" date="2021" name="World Allergy Organ. J.">
        <title>Chromosome-level assembly of Dermatophagoides farinae genome and transcriptome reveals two novel allergens Der f 37 and Der f 39.</title>
        <authorList>
            <person name="Chen J."/>
            <person name="Cai Z."/>
            <person name="Fan D."/>
            <person name="Hu J."/>
            <person name="Hou Y."/>
            <person name="He Y."/>
            <person name="Zhang Z."/>
            <person name="Zhao Z."/>
            <person name="Gao P."/>
            <person name="Hu W."/>
            <person name="Sun J."/>
            <person name="Li J."/>
            <person name="Ji K."/>
        </authorList>
    </citation>
    <scope>NUCLEOTIDE SEQUENCE</scope>
    <source>
        <strain evidence="12">JKM2019</strain>
    </source>
</reference>
<dbReference type="OrthoDB" id="29444at2759"/>
<reference evidence="13" key="1">
    <citation type="submission" date="2013-05" db="EMBL/GenBank/DDBJ databases">
        <authorList>
            <person name="Yim A.K.Y."/>
            <person name="Chan T.F."/>
            <person name="Ji K.M."/>
            <person name="Liu X.Y."/>
            <person name="Zhou J.W."/>
            <person name="Li R.Q."/>
            <person name="Yang K.Y."/>
            <person name="Li J."/>
            <person name="Li M."/>
            <person name="Law P.T.W."/>
            <person name="Wu Y.L."/>
            <person name="Cai Z.L."/>
            <person name="Qin H."/>
            <person name="Bao Y."/>
            <person name="Leung R.K.K."/>
            <person name="Ng P.K.S."/>
            <person name="Zou J."/>
            <person name="Zhong X.J."/>
            <person name="Ran P.X."/>
            <person name="Zhong N.S."/>
            <person name="Liu Z.G."/>
            <person name="Tsui S.K.W."/>
        </authorList>
    </citation>
    <scope>NUCLEOTIDE SEQUENCE</scope>
    <source>
        <strain evidence="13">Derf</strain>
        <tissue evidence="13">Whole organism</tissue>
    </source>
</reference>
<feature type="compositionally biased region" description="Polar residues" evidence="8">
    <location>
        <begin position="390"/>
        <end position="406"/>
    </location>
</feature>
<feature type="domain" description="Cation efflux protein transmembrane" evidence="10">
    <location>
        <begin position="13"/>
        <end position="249"/>
    </location>
</feature>
<evidence type="ECO:0000256" key="5">
    <source>
        <dbReference type="ARBA" id="ARBA00022833"/>
    </source>
</evidence>
<feature type="transmembrane region" description="Helical" evidence="9">
    <location>
        <begin position="224"/>
        <end position="249"/>
    </location>
</feature>
<feature type="domain" description="Cation efflux protein cytoplasmic" evidence="11">
    <location>
        <begin position="263"/>
        <end position="326"/>
    </location>
</feature>
<protein>
    <submittedName>
        <fullName evidence="12">Zinc transporter 1-like protein</fullName>
    </submittedName>
</protein>
<feature type="transmembrane region" description="Helical" evidence="9">
    <location>
        <begin position="12"/>
        <end position="31"/>
    </location>
</feature>
<reference evidence="13" key="4">
    <citation type="journal article" date="2022" name="Res Sq">
        <title>Comparative Genomics Reveals Insights into the Divergent Evolution of Astigmatic Mites and Household Pest Adaptations.</title>
        <authorList>
            <person name="Xiong Q."/>
            <person name="Wan A.T.-Y."/>
            <person name="Liu X.-Y."/>
            <person name="Fung C.S.-H."/>
            <person name="Xiao X."/>
            <person name="Malainual N."/>
            <person name="Hou J."/>
            <person name="Wang L."/>
            <person name="Wang M."/>
            <person name="Yang K."/>
            <person name="Cui Y."/>
            <person name="Leung E."/>
            <person name="Nong W."/>
            <person name="Shin S.-K."/>
            <person name="Au S."/>
            <person name="Jeong K.Y."/>
            <person name="Chew F.T."/>
            <person name="Hui J."/>
            <person name="Leung T.F."/>
            <person name="Tungtrongchitr A."/>
            <person name="Zhong N."/>
            <person name="Liu Z."/>
            <person name="Tsui S."/>
        </authorList>
    </citation>
    <scope>NUCLEOTIDE SEQUENCE</scope>
    <source>
        <strain evidence="13">Derf</strain>
        <tissue evidence="13">Whole organism</tissue>
    </source>
</reference>
<dbReference type="PANTHER" id="PTHR45820:SF4">
    <property type="entry name" value="ZINC TRANSPORTER 63C, ISOFORM F"/>
    <property type="match status" value="1"/>
</dbReference>
<comment type="similarity">
    <text evidence="2">Belongs to the cation diffusion facilitator (CDF) transporter (TC 2.A.4) family. SLC30A subfamily.</text>
</comment>
<dbReference type="AlphaFoldDB" id="A0A922I982"/>
<feature type="region of interest" description="Disordered" evidence="8">
    <location>
        <begin position="523"/>
        <end position="554"/>
    </location>
</feature>
<dbReference type="GO" id="GO:0005385">
    <property type="term" value="F:zinc ion transmembrane transporter activity"/>
    <property type="evidence" value="ECO:0007669"/>
    <property type="project" value="TreeGrafter"/>
</dbReference>
<keyword evidence="4 9" id="KW-0812">Transmembrane</keyword>
<keyword evidence="7 9" id="KW-0472">Membrane</keyword>
<dbReference type="EMBL" id="SDOV01000005">
    <property type="protein sequence ID" value="KAH7641036.1"/>
    <property type="molecule type" value="Genomic_DNA"/>
</dbReference>
<evidence type="ECO:0000256" key="4">
    <source>
        <dbReference type="ARBA" id="ARBA00022692"/>
    </source>
</evidence>
<keyword evidence="5" id="KW-0862">Zinc</keyword>
<dbReference type="Pfam" id="PF01545">
    <property type="entry name" value="Cation_efflux"/>
    <property type="match status" value="1"/>
</dbReference>
<evidence type="ECO:0000256" key="1">
    <source>
        <dbReference type="ARBA" id="ARBA00004141"/>
    </source>
</evidence>
<evidence type="ECO:0000256" key="7">
    <source>
        <dbReference type="ARBA" id="ARBA00023136"/>
    </source>
</evidence>
<dbReference type="InterPro" id="IPR027469">
    <property type="entry name" value="Cation_efflux_TMD_sf"/>
</dbReference>
<dbReference type="SUPFAM" id="SSF161111">
    <property type="entry name" value="Cation efflux protein transmembrane domain-like"/>
    <property type="match status" value="1"/>
</dbReference>
<feature type="region of interest" description="Disordered" evidence="8">
    <location>
        <begin position="390"/>
        <end position="409"/>
    </location>
</feature>
<sequence length="554" mass="60479">MGLFHSPKCRLLSMLCLTFFFFLVEIIVGYLTNSTALIADSFHMLSDVVALVIAYVSVRMSPKKWSKNTFGWARAEVLGALINAVFLVALCFSILIESLKRIVDPEKLHNPILILVVGIIGLCVNLIGLLLFHEHGHSHGGHTHVPQQEDIVTVNASQIQNGDIGGQQTKTKTKKIQNHSARNMNMRGVFLHVLADALGSIIVIISALIVQYTEWEYNIYVDPALSMIMIIIIGHSTFPLLIDSALILLQTVPTHIQIDSLQRKLLQEIDGVLAVHEFHVWQLAGDRIIASAHIRCRNLHDYMQIAERVKEFFHNEGIHSTTIQPEFVEPDDTMESSLDHNGPGSDEGVGWSSGLLNAGNPDVQLKYRWINDANCALDCPPGQLGRGSCVQSTCCGPQQQKRSTPGSGLDELEIQKAGSSIGSQLSRRNIRKSANNQTPISVAASKQNNISPSSSSSSSSSSTSNNQQPQKNDKPMNDPLQMINVNAKSTTLATNESKSVPPPENDHLNSKLISTVSYSNLSQQSTTTSSSSTSNHIGSTVDSKENLNVATNGI</sequence>
<feature type="compositionally biased region" description="Polar residues" evidence="8">
    <location>
        <begin position="535"/>
        <end position="554"/>
    </location>
</feature>
<evidence type="ECO:0000313" key="14">
    <source>
        <dbReference type="Proteomes" id="UP000790347"/>
    </source>
</evidence>
<dbReference type="EMBL" id="ASGP02000001">
    <property type="protein sequence ID" value="KAH9526700.1"/>
    <property type="molecule type" value="Genomic_DNA"/>
</dbReference>
<dbReference type="GO" id="GO:0006882">
    <property type="term" value="P:intracellular zinc ion homeostasis"/>
    <property type="evidence" value="ECO:0007669"/>
    <property type="project" value="TreeGrafter"/>
</dbReference>
<dbReference type="InterPro" id="IPR027470">
    <property type="entry name" value="Cation_efflux_CTD"/>
</dbReference>
<accession>A0A922I982</accession>
<organism evidence="13 14">
    <name type="scientific">Dermatophagoides farinae</name>
    <name type="common">American house dust mite</name>
    <dbReference type="NCBI Taxonomy" id="6954"/>
    <lineage>
        <taxon>Eukaryota</taxon>
        <taxon>Metazoa</taxon>
        <taxon>Ecdysozoa</taxon>
        <taxon>Arthropoda</taxon>
        <taxon>Chelicerata</taxon>
        <taxon>Arachnida</taxon>
        <taxon>Acari</taxon>
        <taxon>Acariformes</taxon>
        <taxon>Sarcoptiformes</taxon>
        <taxon>Astigmata</taxon>
        <taxon>Psoroptidia</taxon>
        <taxon>Analgoidea</taxon>
        <taxon>Pyroglyphidae</taxon>
        <taxon>Dermatophagoidinae</taxon>
        <taxon>Dermatophagoides</taxon>
    </lineage>
</organism>
<evidence type="ECO:0000313" key="13">
    <source>
        <dbReference type="EMBL" id="KAH9526700.1"/>
    </source>
</evidence>
<feature type="transmembrane region" description="Helical" evidence="9">
    <location>
        <begin position="189"/>
        <end position="212"/>
    </location>
</feature>
<dbReference type="InterPro" id="IPR058533">
    <property type="entry name" value="Cation_efflux_TM"/>
</dbReference>
<evidence type="ECO:0000256" key="9">
    <source>
        <dbReference type="SAM" id="Phobius"/>
    </source>
</evidence>
<evidence type="ECO:0000256" key="3">
    <source>
        <dbReference type="ARBA" id="ARBA00022448"/>
    </source>
</evidence>
<comment type="subcellular location">
    <subcellularLocation>
        <location evidence="1">Membrane</location>
        <topology evidence="1">Multi-pass membrane protein</topology>
    </subcellularLocation>
</comment>
<proteinExistence type="inferred from homology"/>
<dbReference type="NCBIfam" id="TIGR01297">
    <property type="entry name" value="CDF"/>
    <property type="match status" value="1"/>
</dbReference>
<gene>
    <name evidence="13" type="ORF">DERF_000764</name>
    <name evidence="12" type="ORF">HUG17_8505</name>
</gene>
<keyword evidence="14" id="KW-1185">Reference proteome</keyword>
<evidence type="ECO:0000256" key="8">
    <source>
        <dbReference type="SAM" id="MobiDB-lite"/>
    </source>
</evidence>
<dbReference type="GO" id="GO:0010312">
    <property type="term" value="P:detoxification of zinc ion"/>
    <property type="evidence" value="ECO:0007669"/>
    <property type="project" value="TreeGrafter"/>
</dbReference>
<evidence type="ECO:0000256" key="6">
    <source>
        <dbReference type="ARBA" id="ARBA00022989"/>
    </source>
</evidence>
<dbReference type="InterPro" id="IPR002524">
    <property type="entry name" value="Cation_efflux"/>
</dbReference>
<dbReference type="Pfam" id="PF16916">
    <property type="entry name" value="ZT_dimer"/>
    <property type="match status" value="1"/>
</dbReference>
<keyword evidence="6 9" id="KW-1133">Transmembrane helix</keyword>
<feature type="compositionally biased region" description="Low complexity" evidence="8">
    <location>
        <begin position="523"/>
        <end position="534"/>
    </location>
</feature>
<name>A0A922I982_DERFA</name>